<comment type="caution">
    <text evidence="1">The sequence shown here is derived from an EMBL/GenBank/DDBJ whole genome shotgun (WGS) entry which is preliminary data.</text>
</comment>
<reference evidence="1" key="1">
    <citation type="submission" date="2013-08" db="EMBL/GenBank/DDBJ databases">
        <title>Gene expansion shapes genome architecture in the human pathogen Lichtheimia corymbifera: an evolutionary genomics analysis in the ancient terrestrial Mucorales (Mucoromycotina).</title>
        <authorList>
            <person name="Schwartze V.U."/>
            <person name="Winter S."/>
            <person name="Shelest E."/>
            <person name="Marcet-Houben M."/>
            <person name="Horn F."/>
            <person name="Wehner S."/>
            <person name="Hoffmann K."/>
            <person name="Riege K."/>
            <person name="Sammeth M."/>
            <person name="Nowrousian M."/>
            <person name="Valiante V."/>
            <person name="Linde J."/>
            <person name="Jacobsen I.D."/>
            <person name="Marz M."/>
            <person name="Brakhage A.A."/>
            <person name="Gabaldon T."/>
            <person name="Bocker S."/>
            <person name="Voigt K."/>
        </authorList>
    </citation>
    <scope>NUCLEOTIDE SEQUENCE [LARGE SCALE GENOMIC DNA]</scope>
    <source>
        <strain evidence="1">FSU 9682</strain>
    </source>
</reference>
<sequence length="95" mass="10919">MGIGCSLFGTCVLLTSQETIMTGKSWLWGLHVIESSTFWLVLFQGHSLAPVSFWYPPSSKMHVWLWLHAVGVAHMSQVVFWPIRDRQQAWSNWEA</sequence>
<gene>
    <name evidence="1" type="ORF">LCOR_01780.1</name>
</gene>
<protein>
    <submittedName>
        <fullName evidence="1">Uncharacterized protein</fullName>
    </submittedName>
</protein>
<evidence type="ECO:0000313" key="1">
    <source>
        <dbReference type="EMBL" id="CDH50058.1"/>
    </source>
</evidence>
<name>A0A068RIS6_9FUNG</name>
<evidence type="ECO:0000313" key="2">
    <source>
        <dbReference type="Proteomes" id="UP000027586"/>
    </source>
</evidence>
<keyword evidence="2" id="KW-1185">Reference proteome</keyword>
<accession>A0A068RIS6</accession>
<dbReference type="AlphaFoldDB" id="A0A068RIS6"/>
<proteinExistence type="predicted"/>
<dbReference type="VEuPathDB" id="FungiDB:LCOR_01780.1"/>
<dbReference type="EMBL" id="CBTN010000005">
    <property type="protein sequence ID" value="CDH50058.1"/>
    <property type="molecule type" value="Genomic_DNA"/>
</dbReference>
<organism evidence="1 2">
    <name type="scientific">Lichtheimia corymbifera JMRC:FSU:9682</name>
    <dbReference type="NCBI Taxonomy" id="1263082"/>
    <lineage>
        <taxon>Eukaryota</taxon>
        <taxon>Fungi</taxon>
        <taxon>Fungi incertae sedis</taxon>
        <taxon>Mucoromycota</taxon>
        <taxon>Mucoromycotina</taxon>
        <taxon>Mucoromycetes</taxon>
        <taxon>Mucorales</taxon>
        <taxon>Lichtheimiaceae</taxon>
        <taxon>Lichtheimia</taxon>
    </lineage>
</organism>
<dbReference type="Proteomes" id="UP000027586">
    <property type="component" value="Unassembled WGS sequence"/>
</dbReference>